<protein>
    <recommendedName>
        <fullName evidence="3">Transposase</fullName>
    </recommendedName>
</protein>
<dbReference type="RefSeq" id="WP_023265671.1">
    <property type="nucleotide sequence ID" value="NZ_AXZL01000042.1"/>
</dbReference>
<evidence type="ECO:0000313" key="2">
    <source>
        <dbReference type="Proteomes" id="UP000017548"/>
    </source>
</evidence>
<keyword evidence="2" id="KW-1185">Reference proteome</keyword>
<evidence type="ECO:0000313" key="1">
    <source>
        <dbReference type="EMBL" id="ESE42896.1"/>
    </source>
</evidence>
<name>A0ABP2Z7G5_9GAMM</name>
<gene>
    <name evidence="1" type="ORF">SHD_0469</name>
</gene>
<dbReference type="Proteomes" id="UP000017548">
    <property type="component" value="Unassembled WGS sequence"/>
</dbReference>
<proteinExistence type="predicted"/>
<dbReference type="EMBL" id="AXZL01000042">
    <property type="protein sequence ID" value="ESE42896.1"/>
    <property type="molecule type" value="Genomic_DNA"/>
</dbReference>
<organism evidence="1 2">
    <name type="scientific">Shewanella decolorationis S12</name>
    <dbReference type="NCBI Taxonomy" id="1353536"/>
    <lineage>
        <taxon>Bacteria</taxon>
        <taxon>Pseudomonadati</taxon>
        <taxon>Pseudomonadota</taxon>
        <taxon>Gammaproteobacteria</taxon>
        <taxon>Alteromonadales</taxon>
        <taxon>Shewanellaceae</taxon>
        <taxon>Shewanella</taxon>
    </lineage>
</organism>
<reference evidence="1 2" key="1">
    <citation type="journal article" date="2013" name="Genome Announc.">
        <title>Draft Genome Sequence of Shewanella decolorationis S12, a Dye-Degrading Bacterium Isolated from a Wastewater Treatment Plant.</title>
        <authorList>
            <person name="Xu M."/>
            <person name="Fang Y."/>
            <person name="Liu J."/>
            <person name="Chen X."/>
            <person name="Sun G."/>
            <person name="Guo J."/>
            <person name="Hua Z."/>
            <person name="Tu Q."/>
            <person name="Wu L."/>
            <person name="Zhou J."/>
            <person name="Liu X."/>
        </authorList>
    </citation>
    <scope>NUCLEOTIDE SEQUENCE [LARGE SCALE GENOMIC DNA]</scope>
    <source>
        <strain evidence="1 2">S12</strain>
    </source>
</reference>
<accession>A0ABP2Z7G5</accession>
<comment type="caution">
    <text evidence="1">The sequence shown here is derived from an EMBL/GenBank/DDBJ whole genome shotgun (WGS) entry which is preliminary data.</text>
</comment>
<sequence>MTEFDAAAEVAKLKAQTKAIRKRSYFRRISMLDKYRGELLTMYRAGASGSELLRWLKSKRVVCAHSTLSRYLNKHNG</sequence>
<evidence type="ECO:0008006" key="3">
    <source>
        <dbReference type="Google" id="ProtNLM"/>
    </source>
</evidence>